<proteinExistence type="predicted"/>
<feature type="non-terminal residue" evidence="1">
    <location>
        <position position="1"/>
    </location>
</feature>
<sequence length="196" mass="20939">GRDVFIHQSQYEGRKTGDRVTFKVQVVKGQPQARDVALSQEADAPTASNLASPAFGPAAAPAVAAAAVAAELQGLEAVTLGRKLQRACASARVESSEVMQDLLRAGASANVPDEATGQLPLQVCALNVRHAERKCRLLVEHRADVQAMCTETHTVLQWARERINPKFAAFLEALQRGDSRATSEEVTLGGAPPEEF</sequence>
<dbReference type="InterPro" id="IPR036770">
    <property type="entry name" value="Ankyrin_rpt-contain_sf"/>
</dbReference>
<comment type="caution">
    <text evidence="1">The sequence shown here is derived from an EMBL/GenBank/DDBJ whole genome shotgun (WGS) entry which is preliminary data.</text>
</comment>
<organism evidence="1 2">
    <name type="scientific">Prorocentrum cordatum</name>
    <dbReference type="NCBI Taxonomy" id="2364126"/>
    <lineage>
        <taxon>Eukaryota</taxon>
        <taxon>Sar</taxon>
        <taxon>Alveolata</taxon>
        <taxon>Dinophyceae</taxon>
        <taxon>Prorocentrales</taxon>
        <taxon>Prorocentraceae</taxon>
        <taxon>Prorocentrum</taxon>
    </lineage>
</organism>
<dbReference type="Proteomes" id="UP001189429">
    <property type="component" value="Unassembled WGS sequence"/>
</dbReference>
<evidence type="ECO:0000313" key="2">
    <source>
        <dbReference type="Proteomes" id="UP001189429"/>
    </source>
</evidence>
<accession>A0ABN9QX13</accession>
<dbReference type="Gene3D" id="1.25.40.20">
    <property type="entry name" value="Ankyrin repeat-containing domain"/>
    <property type="match status" value="1"/>
</dbReference>
<gene>
    <name evidence="1" type="ORF">PCOR1329_LOCUS14256</name>
</gene>
<keyword evidence="2" id="KW-1185">Reference proteome</keyword>
<evidence type="ECO:0008006" key="3">
    <source>
        <dbReference type="Google" id="ProtNLM"/>
    </source>
</evidence>
<dbReference type="SUPFAM" id="SSF48403">
    <property type="entry name" value="Ankyrin repeat"/>
    <property type="match status" value="1"/>
</dbReference>
<protein>
    <recommendedName>
        <fullName evidence="3">CSD domain-containing protein</fullName>
    </recommendedName>
</protein>
<evidence type="ECO:0000313" key="1">
    <source>
        <dbReference type="EMBL" id="CAK0808762.1"/>
    </source>
</evidence>
<name>A0ABN9QX13_9DINO</name>
<dbReference type="EMBL" id="CAUYUJ010004251">
    <property type="protein sequence ID" value="CAK0808762.1"/>
    <property type="molecule type" value="Genomic_DNA"/>
</dbReference>
<reference evidence="1" key="1">
    <citation type="submission" date="2023-10" db="EMBL/GenBank/DDBJ databases">
        <authorList>
            <person name="Chen Y."/>
            <person name="Shah S."/>
            <person name="Dougan E. K."/>
            <person name="Thang M."/>
            <person name="Chan C."/>
        </authorList>
    </citation>
    <scope>NUCLEOTIDE SEQUENCE [LARGE SCALE GENOMIC DNA]</scope>
</reference>